<dbReference type="AlphaFoldDB" id="A9BPD7"/>
<accession>A9BPD7</accession>
<dbReference type="HOGENOM" id="CLU_135506_0_0_4"/>
<keyword evidence="1" id="KW-0472">Membrane</keyword>
<dbReference type="EMBL" id="CP000884">
    <property type="protein sequence ID" value="ABX32804.1"/>
    <property type="molecule type" value="Genomic_DNA"/>
</dbReference>
<proteinExistence type="predicted"/>
<evidence type="ECO:0000313" key="2">
    <source>
        <dbReference type="EMBL" id="ABX32804.1"/>
    </source>
</evidence>
<gene>
    <name evidence="2" type="ordered locus">Daci_0158</name>
</gene>
<dbReference type="KEGG" id="dac:Daci_0158"/>
<evidence type="ECO:0000313" key="3">
    <source>
        <dbReference type="Proteomes" id="UP000000784"/>
    </source>
</evidence>
<organism evidence="2 3">
    <name type="scientific">Delftia acidovorans (strain DSM 14801 / SPH-1)</name>
    <dbReference type="NCBI Taxonomy" id="398578"/>
    <lineage>
        <taxon>Bacteria</taxon>
        <taxon>Pseudomonadati</taxon>
        <taxon>Pseudomonadota</taxon>
        <taxon>Betaproteobacteria</taxon>
        <taxon>Burkholderiales</taxon>
        <taxon>Comamonadaceae</taxon>
        <taxon>Delftia</taxon>
    </lineage>
</organism>
<name>A9BPD7_DELAS</name>
<keyword evidence="1" id="KW-1133">Transmembrane helix</keyword>
<protein>
    <submittedName>
        <fullName evidence="2">Uncharacterized protein</fullName>
    </submittedName>
</protein>
<feature type="transmembrane region" description="Helical" evidence="1">
    <location>
        <begin position="12"/>
        <end position="32"/>
    </location>
</feature>
<dbReference type="eggNOG" id="ENOG5032ZY2">
    <property type="taxonomic scope" value="Bacteria"/>
</dbReference>
<dbReference type="STRING" id="398578.Daci_0158"/>
<keyword evidence="3" id="KW-1185">Reference proteome</keyword>
<reference evidence="2 3" key="1">
    <citation type="journal article" date="2004" name="Appl. Environ. Microbiol.">
        <title>Mineralization of individual congeners of linear alkylbenzenesulfonate by defined pairs of heterotrophic bacteria.</title>
        <authorList>
            <person name="Schleheck D."/>
            <person name="Knepper T.P."/>
            <person name="Fischer K."/>
            <person name="Cook A.M."/>
        </authorList>
    </citation>
    <scope>NUCLEOTIDE SEQUENCE [LARGE SCALE GENOMIC DNA]</scope>
    <source>
        <strain evidence="3">DSM 14801 / SPH-1</strain>
    </source>
</reference>
<evidence type="ECO:0000256" key="1">
    <source>
        <dbReference type="SAM" id="Phobius"/>
    </source>
</evidence>
<keyword evidence="1" id="KW-0812">Transmembrane</keyword>
<sequence length="167" mass="19141">MRASWPDCEILWLSAAMTQLPFIHTVMGLICIEWHRPEVSMYIDSSSFPLVRMGYERDKAVPVDRLLEDFSALLARGQAFVFFSDGDMSQEERSPEERKQVVLWMKARRPELKSLVRALVHAEPDAHKRAEAEAFAQMFGKAWGYPMLLVASPEEAQQRARELLGSD</sequence>
<dbReference type="Proteomes" id="UP000000784">
    <property type="component" value="Chromosome"/>
</dbReference>
<reference evidence="3" key="2">
    <citation type="submission" date="2007-11" db="EMBL/GenBank/DDBJ databases">
        <title>Complete sequence of Delftia acidovorans DSM 14801 / SPH-1.</title>
        <authorList>
            <person name="Copeland A."/>
            <person name="Lucas S."/>
            <person name="Lapidus A."/>
            <person name="Barry K."/>
            <person name="Glavina del Rio T."/>
            <person name="Dalin E."/>
            <person name="Tice H."/>
            <person name="Pitluck S."/>
            <person name="Lowry S."/>
            <person name="Clum A."/>
            <person name="Schmutz J."/>
            <person name="Larimer F."/>
            <person name="Land M."/>
            <person name="Hauser L."/>
            <person name="Kyrpides N."/>
            <person name="Kim E."/>
            <person name="Schleheck D."/>
            <person name="Richardson P."/>
        </authorList>
    </citation>
    <scope>NUCLEOTIDE SEQUENCE [LARGE SCALE GENOMIC DNA]</scope>
    <source>
        <strain evidence="3">DSM 14801 / SPH-1</strain>
    </source>
</reference>